<accession>A0A7J6G1F4</accession>
<reference evidence="3 4" key="1">
    <citation type="journal article" date="2020" name="bioRxiv">
        <title>Sequence and annotation of 42 cannabis genomes reveals extensive copy number variation in cannabinoid synthesis and pathogen resistance genes.</title>
        <authorList>
            <person name="Mckernan K.J."/>
            <person name="Helbert Y."/>
            <person name="Kane L.T."/>
            <person name="Ebling H."/>
            <person name="Zhang L."/>
            <person name="Liu B."/>
            <person name="Eaton Z."/>
            <person name="Mclaughlin S."/>
            <person name="Kingan S."/>
            <person name="Baybayan P."/>
            <person name="Concepcion G."/>
            <person name="Jordan M."/>
            <person name="Riva A."/>
            <person name="Barbazuk W."/>
            <person name="Harkins T."/>
        </authorList>
    </citation>
    <scope>NUCLEOTIDE SEQUENCE [LARGE SCALE GENOMIC DNA]</scope>
    <source>
        <strain evidence="4">cv. Jamaican Lion 4</strain>
        <tissue evidence="3">Leaf</tissue>
    </source>
</reference>
<evidence type="ECO:0000259" key="2">
    <source>
        <dbReference type="Pfam" id="PF10536"/>
    </source>
</evidence>
<proteinExistence type="predicted"/>
<protein>
    <recommendedName>
        <fullName evidence="2">Aminotransferase-like plant mobile domain-containing protein</fullName>
    </recommendedName>
</protein>
<name>A0A7J6G1F4_CANSA</name>
<keyword evidence="4" id="KW-1185">Reference proteome</keyword>
<sequence length="635" mass="71481">MGKRKKTSSNLESLPQSKNNIFPCEHSMTPLLRRDLFPRILETDGIYLYQDSTNDYIVLDGDLPLCYRYSKNDLAVEYRSRSGVIQGWKGWISSVATRFSTPLSSAKILSPMLASSDLEIYRVKSSLDQLVSYWSKATHTFIVNWGEFTITLEDVYALLLLPICGTTSLVSPLSNDEQSLLSSLTLAVEDLKKRYMKKKQYDLLDWVRYFHQEDSQDLVELASCIALWLSRYIFPSKTSRRTVQSAMFLLACRLAYRKHFPLGAAYLGTLYHNLDSIITDANSYSENKDVISSIDACFLQMFIWEHFPKLAPIRKSLQPGEPRPWAWVSLKCWKTLCNVTKDVSNFTFCPYLTNNCTYFTLDMYLGSVVPLTDEVHSSFTTSAGEAGFWFVVCLPRSLLCLRDDSKSLSWSFVSYCPDRETCDREKDAGPSSGVYVPLQKSPPLAPSEVCLVDERHTPVALVGKPSDALGGNSHGNDVAVRPNSEPRPFYFSGTNSDSDATTNLATGFGGFSRTLHLFSLSQTHATYTDRSTPEMCLPAPPSDLLAASSTHVRLERSEDLTTLVGRDAIYLSSYEPQASQFYSRYTSIDKDFASFFKGLSQSKKILFIQLITPVLPSLQFEYAVSETYCSLLSEN</sequence>
<dbReference type="Pfam" id="PF10536">
    <property type="entry name" value="PMD"/>
    <property type="match status" value="1"/>
</dbReference>
<evidence type="ECO:0000256" key="1">
    <source>
        <dbReference type="SAM" id="MobiDB-lite"/>
    </source>
</evidence>
<feature type="domain" description="Aminotransferase-like plant mobile" evidence="2">
    <location>
        <begin position="115"/>
        <end position="355"/>
    </location>
</feature>
<dbReference type="InterPro" id="IPR044824">
    <property type="entry name" value="MAIN-like"/>
</dbReference>
<feature type="region of interest" description="Disordered" evidence="1">
    <location>
        <begin position="463"/>
        <end position="482"/>
    </location>
</feature>
<comment type="caution">
    <text evidence="3">The sequence shown here is derived from an EMBL/GenBank/DDBJ whole genome shotgun (WGS) entry which is preliminary data.</text>
</comment>
<dbReference type="GO" id="GO:0010073">
    <property type="term" value="P:meristem maintenance"/>
    <property type="evidence" value="ECO:0007669"/>
    <property type="project" value="InterPro"/>
</dbReference>
<evidence type="ECO:0000313" key="3">
    <source>
        <dbReference type="EMBL" id="KAF4375880.1"/>
    </source>
</evidence>
<dbReference type="InterPro" id="IPR019557">
    <property type="entry name" value="AminoTfrase-like_pln_mobile"/>
</dbReference>
<organism evidence="3 4">
    <name type="scientific">Cannabis sativa</name>
    <name type="common">Hemp</name>
    <name type="synonym">Marijuana</name>
    <dbReference type="NCBI Taxonomy" id="3483"/>
    <lineage>
        <taxon>Eukaryota</taxon>
        <taxon>Viridiplantae</taxon>
        <taxon>Streptophyta</taxon>
        <taxon>Embryophyta</taxon>
        <taxon>Tracheophyta</taxon>
        <taxon>Spermatophyta</taxon>
        <taxon>Magnoliopsida</taxon>
        <taxon>eudicotyledons</taxon>
        <taxon>Gunneridae</taxon>
        <taxon>Pentapetalae</taxon>
        <taxon>rosids</taxon>
        <taxon>fabids</taxon>
        <taxon>Rosales</taxon>
        <taxon>Cannabaceae</taxon>
        <taxon>Cannabis</taxon>
    </lineage>
</organism>
<evidence type="ECO:0000313" key="4">
    <source>
        <dbReference type="Proteomes" id="UP000583929"/>
    </source>
</evidence>
<dbReference type="EMBL" id="JAATIQ010000159">
    <property type="protein sequence ID" value="KAF4375880.1"/>
    <property type="molecule type" value="Genomic_DNA"/>
</dbReference>
<dbReference type="PANTHER" id="PTHR46033">
    <property type="entry name" value="PROTEIN MAIN-LIKE 2"/>
    <property type="match status" value="1"/>
</dbReference>
<gene>
    <name evidence="3" type="ORF">G4B88_002227</name>
</gene>
<dbReference type="AlphaFoldDB" id="A0A7J6G1F4"/>
<dbReference type="PANTHER" id="PTHR46033:SF80">
    <property type="entry name" value="PROTEIN MAIN-LIKE 2-LIKE"/>
    <property type="match status" value="1"/>
</dbReference>
<dbReference type="Proteomes" id="UP000583929">
    <property type="component" value="Unassembled WGS sequence"/>
</dbReference>